<protein>
    <submittedName>
        <fullName evidence="3">Uncharacterized protein</fullName>
    </submittedName>
</protein>
<feature type="transmembrane region" description="Helical" evidence="2">
    <location>
        <begin position="49"/>
        <end position="67"/>
    </location>
</feature>
<dbReference type="RefSeq" id="WP_039372372.1">
    <property type="nucleotide sequence ID" value="NZ_JWTA01000018.1"/>
</dbReference>
<dbReference type="OrthoDB" id="1250816at2"/>
<reference evidence="3 4" key="1">
    <citation type="submission" date="2014-12" db="EMBL/GenBank/DDBJ databases">
        <title>Genome sequencing of Chryseobacterium taiwanense TPW19.</title>
        <authorList>
            <person name="Tan P.W."/>
            <person name="Chan K.-G."/>
        </authorList>
    </citation>
    <scope>NUCLEOTIDE SEQUENCE [LARGE SCALE GENOMIC DNA]</scope>
    <source>
        <strain evidence="3 4">TPW19</strain>
    </source>
</reference>
<feature type="region of interest" description="Disordered" evidence="1">
    <location>
        <begin position="98"/>
        <end position="130"/>
    </location>
</feature>
<dbReference type="AlphaFoldDB" id="A0A0B4DAZ1"/>
<organism evidence="3 4">
    <name type="scientific">Chryseobacterium taiwanense</name>
    <dbReference type="NCBI Taxonomy" id="363331"/>
    <lineage>
        <taxon>Bacteria</taxon>
        <taxon>Pseudomonadati</taxon>
        <taxon>Bacteroidota</taxon>
        <taxon>Flavobacteriia</taxon>
        <taxon>Flavobacteriales</taxon>
        <taxon>Weeksellaceae</taxon>
        <taxon>Chryseobacterium group</taxon>
        <taxon>Chryseobacterium</taxon>
    </lineage>
</organism>
<evidence type="ECO:0000313" key="4">
    <source>
        <dbReference type="Proteomes" id="UP000031167"/>
    </source>
</evidence>
<dbReference type="EMBL" id="JWTA01000018">
    <property type="protein sequence ID" value="KIC61500.1"/>
    <property type="molecule type" value="Genomic_DNA"/>
</dbReference>
<dbReference type="Proteomes" id="UP000031167">
    <property type="component" value="Unassembled WGS sequence"/>
</dbReference>
<keyword evidence="2" id="KW-0472">Membrane</keyword>
<proteinExistence type="predicted"/>
<evidence type="ECO:0000256" key="1">
    <source>
        <dbReference type="SAM" id="MobiDB-lite"/>
    </source>
</evidence>
<keyword evidence="4" id="KW-1185">Reference proteome</keyword>
<keyword evidence="2" id="KW-1133">Transmembrane helix</keyword>
<keyword evidence="2" id="KW-0812">Transmembrane</keyword>
<feature type="compositionally biased region" description="Polar residues" evidence="1">
    <location>
        <begin position="115"/>
        <end position="124"/>
    </location>
</feature>
<sequence length="229" mass="25941">MKNNTLNKLKSGYEELEIKPSSDLWDRLEGKLEEKPGIVLKPSFQGWKYAAVIVLLISLGTFLYYNADQKSQSEKVKITQNTSENTVKSAVEQDEPVVLNENTRENSIYPRSDKNSAQSNNSSEKLPEKIEQSKNVAVAEKENIIEELPTVLTEKPEIAPVKPQIANRKKTSYISADDLLLGRELDKTRNETQTHKQFGVLDVSKIKIKRPNSLQIFGFKVFSDSTEIK</sequence>
<name>A0A0B4DAZ1_9FLAO</name>
<comment type="caution">
    <text evidence="3">The sequence shown here is derived from an EMBL/GenBank/DDBJ whole genome shotgun (WGS) entry which is preliminary data.</text>
</comment>
<evidence type="ECO:0000256" key="2">
    <source>
        <dbReference type="SAM" id="Phobius"/>
    </source>
</evidence>
<accession>A0A0B4DAZ1</accession>
<dbReference type="STRING" id="363331.RM51_16950"/>
<gene>
    <name evidence="3" type="ORF">RM51_16950</name>
</gene>
<evidence type="ECO:0000313" key="3">
    <source>
        <dbReference type="EMBL" id="KIC61500.1"/>
    </source>
</evidence>